<dbReference type="InterPro" id="IPR007899">
    <property type="entry name" value="CHAD_dom"/>
</dbReference>
<dbReference type="SMART" id="SM00880">
    <property type="entry name" value="CHAD"/>
    <property type="match status" value="1"/>
</dbReference>
<accession>A0ABT5WSI9</accession>
<comment type="caution">
    <text evidence="2">The sequence shown here is derived from an EMBL/GenBank/DDBJ whole genome shotgun (WGS) entry which is preliminary data.</text>
</comment>
<sequence length="305" mass="33942">MAFRVKGKDGTVQSAVRRIACEQIDAALAAVDGQDDGDVVHDVRKRCKKLRGLVRLVRPSFPGYARENAAFRDIAGLISAARDARVMQDTYDALVEHFHAEVDRRALGSIRRRFTLQRKGELADDGSERALPQVRARLLEARERAAAWRLDDDGWAAVSGGLEKTYRQARKAAAAARANPHDEAFHELRKHVKYHWSHCLLLEGLWRPMLVVRQDAALSLSELLGDHHDLSVFAHRLDTDPLAYGRPGDVVAAIGLARRRQAELEAKAWPLAGRLLAQSPEQLGDHFGALWKVWRSAARAPAEAA</sequence>
<feature type="domain" description="CHAD" evidence="1">
    <location>
        <begin position="9"/>
        <end position="281"/>
    </location>
</feature>
<evidence type="ECO:0000313" key="2">
    <source>
        <dbReference type="EMBL" id="MDE8653014.1"/>
    </source>
</evidence>
<dbReference type="InterPro" id="IPR038186">
    <property type="entry name" value="CHAD_dom_sf"/>
</dbReference>
<dbReference type="EMBL" id="JARESE010000050">
    <property type="protein sequence ID" value="MDE8653014.1"/>
    <property type="molecule type" value="Genomic_DNA"/>
</dbReference>
<dbReference type="Proteomes" id="UP001216253">
    <property type="component" value="Unassembled WGS sequence"/>
</dbReference>
<organism evidence="2 3">
    <name type="scientific">Novosphingobium album</name>
    <name type="common">ex Liu et al. 2023</name>
    <dbReference type="NCBI Taxonomy" id="3031130"/>
    <lineage>
        <taxon>Bacteria</taxon>
        <taxon>Pseudomonadati</taxon>
        <taxon>Pseudomonadota</taxon>
        <taxon>Alphaproteobacteria</taxon>
        <taxon>Sphingomonadales</taxon>
        <taxon>Sphingomonadaceae</taxon>
        <taxon>Novosphingobium</taxon>
    </lineage>
</organism>
<evidence type="ECO:0000259" key="1">
    <source>
        <dbReference type="PROSITE" id="PS51708"/>
    </source>
</evidence>
<name>A0ABT5WSI9_9SPHN</name>
<evidence type="ECO:0000313" key="3">
    <source>
        <dbReference type="Proteomes" id="UP001216253"/>
    </source>
</evidence>
<protein>
    <submittedName>
        <fullName evidence="2">CHAD domain-containing protein</fullName>
    </submittedName>
</protein>
<dbReference type="PROSITE" id="PS51708">
    <property type="entry name" value="CHAD"/>
    <property type="match status" value="1"/>
</dbReference>
<gene>
    <name evidence="2" type="ORF">PYV00_15005</name>
</gene>
<dbReference type="PANTHER" id="PTHR39339:SF1">
    <property type="entry name" value="CHAD DOMAIN-CONTAINING PROTEIN"/>
    <property type="match status" value="1"/>
</dbReference>
<dbReference type="RefSeq" id="WP_275229119.1">
    <property type="nucleotide sequence ID" value="NZ_JARESE010000050.1"/>
</dbReference>
<proteinExistence type="predicted"/>
<dbReference type="Gene3D" id="1.40.20.10">
    <property type="entry name" value="CHAD domain"/>
    <property type="match status" value="1"/>
</dbReference>
<dbReference type="PANTHER" id="PTHR39339">
    <property type="entry name" value="SLR1444 PROTEIN"/>
    <property type="match status" value="1"/>
</dbReference>
<dbReference type="Pfam" id="PF05235">
    <property type="entry name" value="CHAD"/>
    <property type="match status" value="1"/>
</dbReference>
<keyword evidence="3" id="KW-1185">Reference proteome</keyword>
<reference evidence="2 3" key="1">
    <citation type="submission" date="2023-03" db="EMBL/GenBank/DDBJ databases">
        <title>NovoSphingobium album sp. nov. isolated from polycyclic aromatic hydrocarbons- and heavy-metal polluted soil.</title>
        <authorList>
            <person name="Liu Z."/>
            <person name="Wang K."/>
        </authorList>
    </citation>
    <scope>NUCLEOTIDE SEQUENCE [LARGE SCALE GENOMIC DNA]</scope>
    <source>
        <strain evidence="2 3">H3SJ31-1</strain>
    </source>
</reference>